<name>A0A398DY34_9BACT</name>
<reference evidence="2 3" key="1">
    <citation type="submission" date="2018-09" db="EMBL/GenBank/DDBJ databases">
        <title>Discovery and Ecogenomic Context for Candidatus Cryosericales, a Global Caldiserica Order Active in Thawing Permafrost.</title>
        <authorList>
            <person name="Martinez M.A."/>
            <person name="Woodcroft B.J."/>
            <person name="Ignacio Espinoza J.C."/>
            <person name="Zayed A."/>
            <person name="Singleton C.M."/>
            <person name="Boyd J."/>
            <person name="Li Y.-F."/>
            <person name="Purvine S."/>
            <person name="Maughan H."/>
            <person name="Hodgkins S.B."/>
            <person name="Anderson D."/>
            <person name="Sederholm M."/>
            <person name="Temperton B."/>
            <person name="Saleska S.R."/>
            <person name="Tyson G.W."/>
            <person name="Rich V.I."/>
        </authorList>
    </citation>
    <scope>NUCLEOTIDE SEQUENCE [LARGE SCALE GENOMIC DNA]</scope>
    <source>
        <strain evidence="2 3">SMC1</strain>
    </source>
</reference>
<proteinExistence type="predicted"/>
<dbReference type="Gene3D" id="3.90.75.20">
    <property type="match status" value="1"/>
</dbReference>
<comment type="caution">
    <text evidence="2">The sequence shown here is derived from an EMBL/GenBank/DDBJ whole genome shotgun (WGS) entry which is preliminary data.</text>
</comment>
<dbReference type="Pfam" id="PF13392">
    <property type="entry name" value="HNH_3"/>
    <property type="match status" value="1"/>
</dbReference>
<sequence>MPVVYTLEVIVDRSIYERLKDGNALLGVNYANTRVPTQTPLARAYIGRICGITYPGSSYPLPWLVLGSRPADGLMADHINGNGLDNRLQNLRWATHWQNMQNRRGWGSASKTMGVHYNKSTGKWVASVMRAVDIQEEAEAEAIRIHELVYGPFARSVN</sequence>
<dbReference type="EMBL" id="QXIY01000019">
    <property type="protein sequence ID" value="RIE16807.1"/>
    <property type="molecule type" value="Genomic_DNA"/>
</dbReference>
<dbReference type="AlphaFoldDB" id="A0A398DY34"/>
<protein>
    <recommendedName>
        <fullName evidence="1">HNH nuclease domain-containing protein</fullName>
    </recommendedName>
</protein>
<organism evidence="2 3">
    <name type="scientific">Candidatus Cryosericum septentrionale</name>
    <dbReference type="NCBI Taxonomy" id="2290913"/>
    <lineage>
        <taxon>Bacteria</taxon>
        <taxon>Pseudomonadati</taxon>
        <taxon>Caldisericota/Cryosericota group</taxon>
        <taxon>Candidatus Cryosericota</taxon>
        <taxon>Candidatus Cryosericia</taxon>
        <taxon>Candidatus Cryosericales</taxon>
        <taxon>Candidatus Cryosericaceae</taxon>
        <taxon>Candidatus Cryosericum</taxon>
    </lineage>
</organism>
<dbReference type="SUPFAM" id="SSF54060">
    <property type="entry name" value="His-Me finger endonucleases"/>
    <property type="match status" value="1"/>
</dbReference>
<evidence type="ECO:0000313" key="3">
    <source>
        <dbReference type="Proteomes" id="UP000266113"/>
    </source>
</evidence>
<evidence type="ECO:0000259" key="1">
    <source>
        <dbReference type="Pfam" id="PF13392"/>
    </source>
</evidence>
<gene>
    <name evidence="2" type="ORF">SMC1_04925</name>
</gene>
<dbReference type="OrthoDB" id="388551at2"/>
<accession>A0A398DY34</accession>
<dbReference type="InterPro" id="IPR003615">
    <property type="entry name" value="HNH_nuc"/>
</dbReference>
<dbReference type="InterPro" id="IPR044925">
    <property type="entry name" value="His-Me_finger_sf"/>
</dbReference>
<evidence type="ECO:0000313" key="2">
    <source>
        <dbReference type="EMBL" id="RIE16807.1"/>
    </source>
</evidence>
<keyword evidence="3" id="KW-1185">Reference proteome</keyword>
<feature type="domain" description="HNH nuclease" evidence="1">
    <location>
        <begin position="67"/>
        <end position="101"/>
    </location>
</feature>
<dbReference type="Proteomes" id="UP000266113">
    <property type="component" value="Unassembled WGS sequence"/>
</dbReference>